<accession>A0ABW8YZ84</accession>
<dbReference type="Proteomes" id="UP001629156">
    <property type="component" value="Unassembled WGS sequence"/>
</dbReference>
<comment type="caution">
    <text evidence="1">The sequence shown here is derived from an EMBL/GenBank/DDBJ whole genome shotgun (WGS) entry which is preliminary data.</text>
</comment>
<reference evidence="1 2" key="1">
    <citation type="submission" date="2024-06" db="EMBL/GenBank/DDBJ databases">
        <authorList>
            <person name="Kaempfer P."/>
            <person name="Viver T."/>
        </authorList>
    </citation>
    <scope>NUCLEOTIDE SEQUENCE [LARGE SCALE GENOMIC DNA]</scope>
    <source>
        <strain evidence="1 2">ST-119</strain>
    </source>
</reference>
<gene>
    <name evidence="1" type="ORF">ABS766_08570</name>
</gene>
<name>A0ABW8YZ84_9FLAO</name>
<keyword evidence="2" id="KW-1185">Reference proteome</keyword>
<evidence type="ECO:0000313" key="2">
    <source>
        <dbReference type="Proteomes" id="UP001629156"/>
    </source>
</evidence>
<protein>
    <recommendedName>
        <fullName evidence="3">DUF4468 domain-containing protein</fullName>
    </recommendedName>
</protein>
<evidence type="ECO:0000313" key="1">
    <source>
        <dbReference type="EMBL" id="MFL9844471.1"/>
    </source>
</evidence>
<sequence>MKKVLFILLLIVTWSFEAQVNNFVMHKNKMIWENVFLTEGSDIPNLIIRHPQLSITSVNGKKYNGTCKDVNYVCENTSEYMSQKMSFDFQIEIQKGKYRVTIFNLQFSKQGLPAAKAKAEDYFVEKGNLKTQDKTVRDMDCMDAYFNKIFTMTAVYKNKL</sequence>
<organism evidence="1 2">
    <name type="scientific">Flavobacterium rhizosphaerae</name>
    <dbReference type="NCBI Taxonomy" id="3163298"/>
    <lineage>
        <taxon>Bacteria</taxon>
        <taxon>Pseudomonadati</taxon>
        <taxon>Bacteroidota</taxon>
        <taxon>Flavobacteriia</taxon>
        <taxon>Flavobacteriales</taxon>
        <taxon>Flavobacteriaceae</taxon>
        <taxon>Flavobacterium</taxon>
    </lineage>
</organism>
<evidence type="ECO:0008006" key="3">
    <source>
        <dbReference type="Google" id="ProtNLM"/>
    </source>
</evidence>
<dbReference type="EMBL" id="JBELPZ010000007">
    <property type="protein sequence ID" value="MFL9844471.1"/>
    <property type="molecule type" value="Genomic_DNA"/>
</dbReference>
<proteinExistence type="predicted"/>
<dbReference type="RefSeq" id="WP_408084723.1">
    <property type="nucleotide sequence ID" value="NZ_JBELPZ010000007.1"/>
</dbReference>